<protein>
    <submittedName>
        <fullName evidence="1">NAC transcription factor 56</fullName>
    </submittedName>
</protein>
<accession>A0ACB8NFA3</accession>
<keyword evidence="2" id="KW-1185">Reference proteome</keyword>
<dbReference type="EMBL" id="CM039171">
    <property type="protein sequence ID" value="KAH9796847.1"/>
    <property type="molecule type" value="Genomic_DNA"/>
</dbReference>
<proteinExistence type="predicted"/>
<gene>
    <name evidence="1" type="ORF">KPL71_005665</name>
</gene>
<reference evidence="2" key="1">
    <citation type="journal article" date="2023" name="Hortic. Res.">
        <title>A chromosome-level phased genome enabling allele-level studies in sweet orange: a case study on citrus Huanglongbing tolerance.</title>
        <authorList>
            <person name="Wu B."/>
            <person name="Yu Q."/>
            <person name="Deng Z."/>
            <person name="Duan Y."/>
            <person name="Luo F."/>
            <person name="Gmitter F. Jr."/>
        </authorList>
    </citation>
    <scope>NUCLEOTIDE SEQUENCE [LARGE SCALE GENOMIC DNA]</scope>
    <source>
        <strain evidence="2">cv. Valencia</strain>
    </source>
</reference>
<organism evidence="1 2">
    <name type="scientific">Citrus sinensis</name>
    <name type="common">Sweet orange</name>
    <name type="synonym">Citrus aurantium var. sinensis</name>
    <dbReference type="NCBI Taxonomy" id="2711"/>
    <lineage>
        <taxon>Eukaryota</taxon>
        <taxon>Viridiplantae</taxon>
        <taxon>Streptophyta</taxon>
        <taxon>Embryophyta</taxon>
        <taxon>Tracheophyta</taxon>
        <taxon>Spermatophyta</taxon>
        <taxon>Magnoliopsida</taxon>
        <taxon>eudicotyledons</taxon>
        <taxon>Gunneridae</taxon>
        <taxon>Pentapetalae</taxon>
        <taxon>rosids</taxon>
        <taxon>malvids</taxon>
        <taxon>Sapindales</taxon>
        <taxon>Rutaceae</taxon>
        <taxon>Aurantioideae</taxon>
        <taxon>Citrus</taxon>
    </lineage>
</organism>
<comment type="caution">
    <text evidence="1">The sequence shown here is derived from an EMBL/GenBank/DDBJ whole genome shotgun (WGS) entry which is preliminary data.</text>
</comment>
<evidence type="ECO:0000313" key="1">
    <source>
        <dbReference type="EMBL" id="KAH9796847.1"/>
    </source>
</evidence>
<dbReference type="Proteomes" id="UP000829398">
    <property type="component" value="Chromosome 2"/>
</dbReference>
<evidence type="ECO:0000313" key="2">
    <source>
        <dbReference type="Proteomes" id="UP000829398"/>
    </source>
</evidence>
<sequence length="367" mass="40652">MESTDSSTSSQHPQLPPGFRFHPTDEELVVHYLKKKAASAPLPVAIIAEVDLYKFDPWELPSKATFGEQEWYFFSPRDRKYPNGARPNRAATSGYWKATGTDKPILTSKGNQKVGVKKALVFYGGKPPKGIKTNWIMHEYRIVDNISGTKPPPHQLPADLANKKHSLRVYLDDWVLCRIYKKNNAQRPMERDRDEDSFEGMCVTLPPNQNPKPFPAPPGRSTLSYGSIFEQDDHFFEGMLSSAGEGIHQNSCVSSSKPPPNTMSMSLVSPTSNSIKRAIPPQFWNEASGSMASSPSRKSFLGDLNSGSGTATDHEHDHDSNSFVSLLNQLPQSAQFNPNTSALLGSLGDATATLRQQFQLPAMNWNS</sequence>
<name>A0ACB8NFA3_CITSI</name>